<dbReference type="Proteomes" id="UP001305414">
    <property type="component" value="Unassembled WGS sequence"/>
</dbReference>
<feature type="region of interest" description="Disordered" evidence="14">
    <location>
        <begin position="19"/>
        <end position="49"/>
    </location>
</feature>
<evidence type="ECO:0000256" key="8">
    <source>
        <dbReference type="ARBA" id="ARBA00022895"/>
    </source>
</evidence>
<feature type="compositionally biased region" description="Low complexity" evidence="14">
    <location>
        <begin position="90"/>
        <end position="102"/>
    </location>
</feature>
<feature type="region of interest" description="Disordered" evidence="14">
    <location>
        <begin position="82"/>
        <end position="124"/>
    </location>
</feature>
<evidence type="ECO:0000256" key="11">
    <source>
        <dbReference type="ARBA" id="ARBA00023163"/>
    </source>
</evidence>
<keyword evidence="7" id="KW-0819">tRNA processing</keyword>
<evidence type="ECO:0000256" key="3">
    <source>
        <dbReference type="ARBA" id="ARBA00008529"/>
    </source>
</evidence>
<evidence type="ECO:0000313" key="15">
    <source>
        <dbReference type="EMBL" id="KAK5635889.1"/>
    </source>
</evidence>
<dbReference type="GO" id="GO:0005634">
    <property type="term" value="C:nucleus"/>
    <property type="evidence" value="ECO:0007669"/>
    <property type="project" value="UniProtKB-SubCell"/>
</dbReference>
<evidence type="ECO:0000256" key="2">
    <source>
        <dbReference type="ARBA" id="ARBA00004574"/>
    </source>
</evidence>
<protein>
    <recommendedName>
        <fullName evidence="5">EKC/KEOPS complex subunit GON7</fullName>
    </recommendedName>
</protein>
<comment type="function">
    <text evidence="13">Component of the EKC/KEOPS complex that is required for the formation of a threonylcarbamoyl group on adenosine at position 37 (t(6)A37) in tRNAs that read codons beginning with adenine. The complex is probably involved in the transfer of the threonylcarbamoyl moiety of threonylcarbamoyl-AMP (TC-AMP) to the N6 group of A37. GON7 likely plays a supporting role to the catalytic subunit KAE1 in the complex. The EKC/KEOPS complex also promotes both telomere uncapping and telomere elongation. The complex is required for efficient recruitment of transcriptional coactivators.</text>
</comment>
<comment type="subcellular location">
    <subcellularLocation>
        <location evidence="2">Chromosome</location>
        <location evidence="2">Telomere</location>
    </subcellularLocation>
    <subcellularLocation>
        <location evidence="1">Nucleus</location>
    </subcellularLocation>
</comment>
<evidence type="ECO:0000256" key="1">
    <source>
        <dbReference type="ARBA" id="ARBA00004123"/>
    </source>
</evidence>
<feature type="compositionally biased region" description="Low complexity" evidence="14">
    <location>
        <begin position="26"/>
        <end position="39"/>
    </location>
</feature>
<dbReference type="InterPro" id="IPR014849">
    <property type="entry name" value="EKC/KEOPS_Gon7"/>
</dbReference>
<comment type="similarity">
    <text evidence="3">Belongs to the GON7 family.</text>
</comment>
<evidence type="ECO:0000256" key="6">
    <source>
        <dbReference type="ARBA" id="ARBA00022454"/>
    </source>
</evidence>
<comment type="caution">
    <text evidence="15">The sequence shown here is derived from an EMBL/GenBank/DDBJ whole genome shotgun (WGS) entry which is preliminary data.</text>
</comment>
<comment type="subunit">
    <text evidence="4">Component of the EKC/KEOPS complex composed of at least BUD32, CGI121, GON7, KAE1 and PCC1; the whole complex dimerizes.</text>
</comment>
<gene>
    <name evidence="15" type="ORF">RRF57_011601</name>
</gene>
<keyword evidence="12" id="KW-0539">Nucleus</keyword>
<name>A0AAN7UWZ6_9PEZI</name>
<keyword evidence="6" id="KW-0158">Chromosome</keyword>
<keyword evidence="9" id="KW-0805">Transcription regulation</keyword>
<evidence type="ECO:0000256" key="13">
    <source>
        <dbReference type="ARBA" id="ARBA00025393"/>
    </source>
</evidence>
<dbReference type="Pfam" id="PF08738">
    <property type="entry name" value="Gon7"/>
    <property type="match status" value="1"/>
</dbReference>
<proteinExistence type="inferred from homology"/>
<evidence type="ECO:0000256" key="12">
    <source>
        <dbReference type="ARBA" id="ARBA00023242"/>
    </source>
</evidence>
<keyword evidence="10" id="KW-0010">Activator</keyword>
<evidence type="ECO:0000256" key="9">
    <source>
        <dbReference type="ARBA" id="ARBA00023015"/>
    </source>
</evidence>
<accession>A0AAN7UWZ6</accession>
<evidence type="ECO:0000256" key="5">
    <source>
        <dbReference type="ARBA" id="ARBA00019746"/>
    </source>
</evidence>
<evidence type="ECO:0000256" key="7">
    <source>
        <dbReference type="ARBA" id="ARBA00022694"/>
    </source>
</evidence>
<keyword evidence="8" id="KW-0779">Telomere</keyword>
<keyword evidence="16" id="KW-1185">Reference proteome</keyword>
<dbReference type="EMBL" id="JAWHQM010000059">
    <property type="protein sequence ID" value="KAK5635889.1"/>
    <property type="molecule type" value="Genomic_DNA"/>
</dbReference>
<evidence type="ECO:0000256" key="4">
    <source>
        <dbReference type="ARBA" id="ARBA00011534"/>
    </source>
</evidence>
<sequence length="124" mass="13052">MSTSAPTASTTVHLVATYTSPRVPGPQTLSSTPLSLPLQRDPSTTPLSVSDRTAFLSSLRSATIALQDRINTDLTARMEEDAAITTQDSGSAAKTAAAQRGGAESDEIAEEENYGEEQPPEDDE</sequence>
<feature type="compositionally biased region" description="Acidic residues" evidence="14">
    <location>
        <begin position="104"/>
        <end position="124"/>
    </location>
</feature>
<organism evidence="15 16">
    <name type="scientific">Xylaria bambusicola</name>
    <dbReference type="NCBI Taxonomy" id="326684"/>
    <lineage>
        <taxon>Eukaryota</taxon>
        <taxon>Fungi</taxon>
        <taxon>Dikarya</taxon>
        <taxon>Ascomycota</taxon>
        <taxon>Pezizomycotina</taxon>
        <taxon>Sordariomycetes</taxon>
        <taxon>Xylariomycetidae</taxon>
        <taxon>Xylariales</taxon>
        <taxon>Xylariaceae</taxon>
        <taxon>Xylaria</taxon>
    </lineage>
</organism>
<dbReference type="GO" id="GO:0000781">
    <property type="term" value="C:chromosome, telomeric region"/>
    <property type="evidence" value="ECO:0007669"/>
    <property type="project" value="UniProtKB-SubCell"/>
</dbReference>
<dbReference type="GO" id="GO:0008033">
    <property type="term" value="P:tRNA processing"/>
    <property type="evidence" value="ECO:0007669"/>
    <property type="project" value="UniProtKB-KW"/>
</dbReference>
<evidence type="ECO:0000256" key="14">
    <source>
        <dbReference type="SAM" id="MobiDB-lite"/>
    </source>
</evidence>
<evidence type="ECO:0000256" key="10">
    <source>
        <dbReference type="ARBA" id="ARBA00023159"/>
    </source>
</evidence>
<evidence type="ECO:0000313" key="16">
    <source>
        <dbReference type="Proteomes" id="UP001305414"/>
    </source>
</evidence>
<keyword evidence="11" id="KW-0804">Transcription</keyword>
<dbReference type="AlphaFoldDB" id="A0AAN7UWZ6"/>
<reference evidence="15 16" key="1">
    <citation type="submission" date="2023-10" db="EMBL/GenBank/DDBJ databases">
        <title>Draft genome sequence of Xylaria bambusicola isolate GMP-LS, the root and basal stem rot pathogen of sugarcane in Indonesia.</title>
        <authorList>
            <person name="Selvaraj P."/>
            <person name="Muralishankar V."/>
            <person name="Muruganantham S."/>
            <person name="Sp S."/>
            <person name="Haryani S."/>
            <person name="Lau K.J.X."/>
            <person name="Naqvi N.I."/>
        </authorList>
    </citation>
    <scope>NUCLEOTIDE SEQUENCE [LARGE SCALE GENOMIC DNA]</scope>
    <source>
        <strain evidence="15">GMP-LS</strain>
    </source>
</reference>